<proteinExistence type="predicted"/>
<evidence type="ECO:0000313" key="4">
    <source>
        <dbReference type="EMBL" id="QLY34459.1"/>
    </source>
</evidence>
<evidence type="ECO:0000256" key="1">
    <source>
        <dbReference type="SAM" id="MobiDB-lite"/>
    </source>
</evidence>
<dbReference type="InterPro" id="IPR029069">
    <property type="entry name" value="HotDog_dom_sf"/>
</dbReference>
<sequence>MATDFAVSAWSRSQIAGTSVCALLARGLETHTPGPGFIPARFTTDLFRPVLTDPIELRTAVVRDGNRVRVVDAEIIQHGEIRSRATVMYLAVADQPPGEVWQPTHTLPVPDRRLDSPEGNPPLFKSGDLEWTGDFASGVNSERKCAWHNVPPVVAGDPVTPFQRAAFVGDTTNLVCNWGTAGVGYINSDVTVTLTRLPEGPELGIQARDHFSANGIATASATLYDRTGPLGTSLVNGISNARRQVDLAAFAEERSFATQR</sequence>
<feature type="domain" description="Acyl-CoA thioesterase-like C-terminal" evidence="3">
    <location>
        <begin position="141"/>
        <end position="233"/>
    </location>
</feature>
<feature type="domain" description="Acyl-CoA thioesterase-like N-terminal HotDog" evidence="2">
    <location>
        <begin position="15"/>
        <end position="88"/>
    </location>
</feature>
<feature type="region of interest" description="Disordered" evidence="1">
    <location>
        <begin position="102"/>
        <end position="123"/>
    </location>
</feature>
<evidence type="ECO:0000259" key="2">
    <source>
        <dbReference type="Pfam" id="PF13622"/>
    </source>
</evidence>
<dbReference type="InterPro" id="IPR049450">
    <property type="entry name" value="ACOT8-like_C"/>
</dbReference>
<dbReference type="Proteomes" id="UP000515512">
    <property type="component" value="Chromosome"/>
</dbReference>
<dbReference type="InterPro" id="IPR042171">
    <property type="entry name" value="Acyl-CoA_hotdog"/>
</dbReference>
<protein>
    <submittedName>
        <fullName evidence="4">Thioesterase family protein</fullName>
    </submittedName>
</protein>
<dbReference type="Pfam" id="PF13622">
    <property type="entry name" value="4HBT_3"/>
    <property type="match status" value="1"/>
</dbReference>
<gene>
    <name evidence="4" type="ORF">H0264_17285</name>
</gene>
<evidence type="ECO:0000259" key="3">
    <source>
        <dbReference type="Pfam" id="PF20789"/>
    </source>
</evidence>
<accession>A0A7D6ZLZ7</accession>
<dbReference type="EMBL" id="CP059399">
    <property type="protein sequence ID" value="QLY34459.1"/>
    <property type="molecule type" value="Genomic_DNA"/>
</dbReference>
<dbReference type="AlphaFoldDB" id="A0A7D6ZLZ7"/>
<reference evidence="4 5" key="1">
    <citation type="submission" date="2020-07" db="EMBL/GenBank/DDBJ databases">
        <authorList>
            <person name="Zhuang K."/>
            <person name="Ran Y."/>
        </authorList>
    </citation>
    <scope>NUCLEOTIDE SEQUENCE [LARGE SCALE GENOMIC DNA]</scope>
    <source>
        <strain evidence="4 5">WCH-YHL-001</strain>
    </source>
</reference>
<dbReference type="SUPFAM" id="SSF54637">
    <property type="entry name" value="Thioesterase/thiol ester dehydrase-isomerase"/>
    <property type="match status" value="1"/>
</dbReference>
<dbReference type="Gene3D" id="2.40.160.210">
    <property type="entry name" value="Acyl-CoA thioesterase, double hotdog domain"/>
    <property type="match status" value="1"/>
</dbReference>
<dbReference type="KEGG" id="nhu:H0264_17285"/>
<evidence type="ECO:0000313" key="5">
    <source>
        <dbReference type="Proteomes" id="UP000515512"/>
    </source>
</evidence>
<organism evidence="4 5">
    <name type="scientific">Nocardia huaxiensis</name>
    <dbReference type="NCBI Taxonomy" id="2755382"/>
    <lineage>
        <taxon>Bacteria</taxon>
        <taxon>Bacillati</taxon>
        <taxon>Actinomycetota</taxon>
        <taxon>Actinomycetes</taxon>
        <taxon>Mycobacteriales</taxon>
        <taxon>Nocardiaceae</taxon>
        <taxon>Nocardia</taxon>
    </lineage>
</organism>
<name>A0A7D6ZLZ7_9NOCA</name>
<dbReference type="InterPro" id="IPR049449">
    <property type="entry name" value="TesB_ACOT8-like_N"/>
</dbReference>
<dbReference type="Pfam" id="PF20789">
    <property type="entry name" value="4HBT_3C"/>
    <property type="match status" value="1"/>
</dbReference>
<keyword evidence="5" id="KW-1185">Reference proteome</keyword>